<name>A0A930L3H6_9MICC</name>
<organism evidence="1 2">
    <name type="scientific">Rothia mucilaginosa</name>
    <dbReference type="NCBI Taxonomy" id="43675"/>
    <lineage>
        <taxon>Bacteria</taxon>
        <taxon>Bacillati</taxon>
        <taxon>Actinomycetota</taxon>
        <taxon>Actinomycetes</taxon>
        <taxon>Micrococcales</taxon>
        <taxon>Micrococcaceae</taxon>
        <taxon>Rothia</taxon>
    </lineage>
</organism>
<gene>
    <name evidence="1" type="ORF">HXO61_09075</name>
</gene>
<evidence type="ECO:0000313" key="1">
    <source>
        <dbReference type="EMBL" id="MBF1658061.1"/>
    </source>
</evidence>
<dbReference type="Proteomes" id="UP000770330">
    <property type="component" value="Unassembled WGS sequence"/>
</dbReference>
<proteinExistence type="predicted"/>
<comment type="caution">
    <text evidence="1">The sequence shown here is derived from an EMBL/GenBank/DDBJ whole genome shotgun (WGS) entry which is preliminary data.</text>
</comment>
<evidence type="ECO:0000313" key="2">
    <source>
        <dbReference type="Proteomes" id="UP000770330"/>
    </source>
</evidence>
<accession>A0A930L3H6</accession>
<dbReference type="RefSeq" id="WP_303945681.1">
    <property type="nucleotide sequence ID" value="NZ_JABZXO010000032.1"/>
</dbReference>
<dbReference type="EMBL" id="JABZXO010000032">
    <property type="protein sequence ID" value="MBF1658061.1"/>
    <property type="molecule type" value="Genomic_DNA"/>
</dbReference>
<dbReference type="AlphaFoldDB" id="A0A930L3H6"/>
<sequence>MCRPEFTPETIGRTPRHKSGVIATGAWKGENYRVTVYDSLSEFVEIDGTAWEPQYAVALQGEPHSYLEGWWKTKAEREQVQVVRSVIRECGLECATRVVRDLWDEQAVGFTVADSPWGEVCGVSFGANNEDEHRMQARDLLEFLNGDWADVALEVQREDDWVRLKASDMPNSEFNDGEDLGQLLEVFEQEVTGQWFPEGFRLTDAHLVAA</sequence>
<protein>
    <submittedName>
        <fullName evidence="1">Uncharacterized protein</fullName>
    </submittedName>
</protein>
<reference evidence="1" key="1">
    <citation type="submission" date="2020-04" db="EMBL/GenBank/DDBJ databases">
        <title>Deep metagenomics examines the oral microbiome during advanced dental caries in children, revealing novel taxa and co-occurrences with host molecules.</title>
        <authorList>
            <person name="Baker J.L."/>
            <person name="Morton J.T."/>
            <person name="Dinis M."/>
            <person name="Alvarez R."/>
            <person name="Tran N.C."/>
            <person name="Knight R."/>
            <person name="Edlund A."/>
        </authorList>
    </citation>
    <scope>NUCLEOTIDE SEQUENCE</scope>
    <source>
        <strain evidence="1">JCVI_39_bin.18</strain>
    </source>
</reference>